<keyword evidence="6" id="KW-1185">Reference proteome</keyword>
<dbReference type="Proteomes" id="UP000625527">
    <property type="component" value="Unassembled WGS sequence"/>
</dbReference>
<evidence type="ECO:0000313" key="5">
    <source>
        <dbReference type="EMBL" id="MBE1878328.1"/>
    </source>
</evidence>
<accession>A0ABR9N3T6</accession>
<evidence type="ECO:0000259" key="4">
    <source>
        <dbReference type="PROSITE" id="PS01124"/>
    </source>
</evidence>
<dbReference type="Pfam" id="PF01965">
    <property type="entry name" value="DJ-1_PfpI"/>
    <property type="match status" value="1"/>
</dbReference>
<dbReference type="InterPro" id="IPR029062">
    <property type="entry name" value="Class_I_gatase-like"/>
</dbReference>
<dbReference type="PANTHER" id="PTHR43130">
    <property type="entry name" value="ARAC-FAMILY TRANSCRIPTIONAL REGULATOR"/>
    <property type="match status" value="1"/>
</dbReference>
<evidence type="ECO:0000256" key="2">
    <source>
        <dbReference type="ARBA" id="ARBA00023125"/>
    </source>
</evidence>
<proteinExistence type="predicted"/>
<keyword evidence="2" id="KW-0238">DNA-binding</keyword>
<gene>
    <name evidence="5" type="ORF">IHE71_21770</name>
</gene>
<dbReference type="InterPro" id="IPR018060">
    <property type="entry name" value="HTH_AraC"/>
</dbReference>
<organism evidence="5 6">
    <name type="scientific">Myceligenerans pegani</name>
    <dbReference type="NCBI Taxonomy" id="2776917"/>
    <lineage>
        <taxon>Bacteria</taxon>
        <taxon>Bacillati</taxon>
        <taxon>Actinomycetota</taxon>
        <taxon>Actinomycetes</taxon>
        <taxon>Micrococcales</taxon>
        <taxon>Promicromonosporaceae</taxon>
        <taxon>Myceligenerans</taxon>
    </lineage>
</organism>
<dbReference type="PROSITE" id="PS01124">
    <property type="entry name" value="HTH_ARAC_FAMILY_2"/>
    <property type="match status" value="1"/>
</dbReference>
<dbReference type="SMART" id="SM00342">
    <property type="entry name" value="HTH_ARAC"/>
    <property type="match status" value="1"/>
</dbReference>
<protein>
    <submittedName>
        <fullName evidence="5">Helix-turn-helix domain-containing protein</fullName>
    </submittedName>
</protein>
<dbReference type="Gene3D" id="1.10.10.60">
    <property type="entry name" value="Homeodomain-like"/>
    <property type="match status" value="1"/>
</dbReference>
<feature type="domain" description="HTH araC/xylS-type" evidence="4">
    <location>
        <begin position="211"/>
        <end position="309"/>
    </location>
</feature>
<dbReference type="InterPro" id="IPR052158">
    <property type="entry name" value="INH-QAR"/>
</dbReference>
<dbReference type="CDD" id="cd03137">
    <property type="entry name" value="GATase1_AraC_1"/>
    <property type="match status" value="1"/>
</dbReference>
<dbReference type="SUPFAM" id="SSF52317">
    <property type="entry name" value="Class I glutamine amidotransferase-like"/>
    <property type="match status" value="1"/>
</dbReference>
<keyword evidence="3" id="KW-0804">Transcription</keyword>
<name>A0ABR9N3T6_9MICO</name>
<dbReference type="InterPro" id="IPR018062">
    <property type="entry name" value="HTH_AraC-typ_CS"/>
</dbReference>
<evidence type="ECO:0000256" key="3">
    <source>
        <dbReference type="ARBA" id="ARBA00023163"/>
    </source>
</evidence>
<keyword evidence="1" id="KW-0805">Transcription regulation</keyword>
<dbReference type="PROSITE" id="PS00041">
    <property type="entry name" value="HTH_ARAC_FAMILY_1"/>
    <property type="match status" value="1"/>
</dbReference>
<dbReference type="EMBL" id="JADAQT010000108">
    <property type="protein sequence ID" value="MBE1878328.1"/>
    <property type="molecule type" value="Genomic_DNA"/>
</dbReference>
<dbReference type="RefSeq" id="WP_192864861.1">
    <property type="nucleotide sequence ID" value="NZ_JADAQT010000108.1"/>
</dbReference>
<dbReference type="SUPFAM" id="SSF46689">
    <property type="entry name" value="Homeodomain-like"/>
    <property type="match status" value="2"/>
</dbReference>
<sequence>MKTVVVLALPDLIAFDLATPIETFGRVRLPDGRPGYQVLVAGPDDVVDAGPVRLAVDHGLDAVDRADLVVVPGRNDSLRPSPPAAVEALRVAAGRGTRIASICVGAFTLAEAGLLDGRRATTHWLAADELARRYPSVRVYPDVLYVDDHDVLTSAGAAAGIDLCLHVVHTDYGAAVAADASRLAVAPLHRAGGQGQYILRNRPTARAGALEPVLAWIEANAHRELTLADLAAAARTSPRTLTRRFTEATGQSPMQWVAGVRIRHAQELLETTDYTIDRVASQAGFPTTSNFRTQFQQVVGTTPGAYRRTFHS</sequence>
<dbReference type="Gene3D" id="3.40.50.880">
    <property type="match status" value="1"/>
</dbReference>
<evidence type="ECO:0000313" key="6">
    <source>
        <dbReference type="Proteomes" id="UP000625527"/>
    </source>
</evidence>
<dbReference type="InterPro" id="IPR002818">
    <property type="entry name" value="DJ-1/PfpI"/>
</dbReference>
<evidence type="ECO:0000256" key="1">
    <source>
        <dbReference type="ARBA" id="ARBA00023015"/>
    </source>
</evidence>
<dbReference type="InterPro" id="IPR009057">
    <property type="entry name" value="Homeodomain-like_sf"/>
</dbReference>
<dbReference type="Pfam" id="PF12833">
    <property type="entry name" value="HTH_18"/>
    <property type="match status" value="1"/>
</dbReference>
<comment type="caution">
    <text evidence="5">The sequence shown here is derived from an EMBL/GenBank/DDBJ whole genome shotgun (WGS) entry which is preliminary data.</text>
</comment>
<dbReference type="PANTHER" id="PTHR43130:SF3">
    <property type="entry name" value="HTH-TYPE TRANSCRIPTIONAL REGULATOR RV1931C"/>
    <property type="match status" value="1"/>
</dbReference>
<reference evidence="5 6" key="1">
    <citation type="submission" date="2020-10" db="EMBL/GenBank/DDBJ databases">
        <title>Myceligenerans pegani sp. nov., an endophytic actinomycete isolated from Peganum harmala L. in Xinjiang, China.</title>
        <authorList>
            <person name="Xin L."/>
        </authorList>
    </citation>
    <scope>NUCLEOTIDE SEQUENCE [LARGE SCALE GENOMIC DNA]</scope>
    <source>
        <strain evidence="5 6">TRM65318</strain>
    </source>
</reference>